<sequence>MPSQITSLDQGDNNLRVSTEGNDDVVSSLSTKNHEALTDLTIIVDEQKDHNKGIINVIFTWILVLHISVDVKGTLTMTTT</sequence>
<dbReference type="AlphaFoldDB" id="A0A2N9GHD6"/>
<name>A0A2N9GHD6_FAGSY</name>
<evidence type="ECO:0000256" key="1">
    <source>
        <dbReference type="SAM" id="MobiDB-lite"/>
    </source>
</evidence>
<reference evidence="2" key="1">
    <citation type="submission" date="2018-02" db="EMBL/GenBank/DDBJ databases">
        <authorList>
            <person name="Cohen D.B."/>
            <person name="Kent A.D."/>
        </authorList>
    </citation>
    <scope>NUCLEOTIDE SEQUENCE</scope>
</reference>
<dbReference type="EMBL" id="OIVN01001892">
    <property type="protein sequence ID" value="SPC98721.1"/>
    <property type="molecule type" value="Genomic_DNA"/>
</dbReference>
<gene>
    <name evidence="2" type="ORF">FSB_LOCUS26603</name>
</gene>
<protein>
    <submittedName>
        <fullName evidence="2">Uncharacterized protein</fullName>
    </submittedName>
</protein>
<accession>A0A2N9GHD6</accession>
<organism evidence="2">
    <name type="scientific">Fagus sylvatica</name>
    <name type="common">Beechnut</name>
    <dbReference type="NCBI Taxonomy" id="28930"/>
    <lineage>
        <taxon>Eukaryota</taxon>
        <taxon>Viridiplantae</taxon>
        <taxon>Streptophyta</taxon>
        <taxon>Embryophyta</taxon>
        <taxon>Tracheophyta</taxon>
        <taxon>Spermatophyta</taxon>
        <taxon>Magnoliopsida</taxon>
        <taxon>eudicotyledons</taxon>
        <taxon>Gunneridae</taxon>
        <taxon>Pentapetalae</taxon>
        <taxon>rosids</taxon>
        <taxon>fabids</taxon>
        <taxon>Fagales</taxon>
        <taxon>Fagaceae</taxon>
        <taxon>Fagus</taxon>
    </lineage>
</organism>
<feature type="region of interest" description="Disordered" evidence="1">
    <location>
        <begin position="1"/>
        <end position="24"/>
    </location>
</feature>
<proteinExistence type="predicted"/>
<evidence type="ECO:0000313" key="2">
    <source>
        <dbReference type="EMBL" id="SPC98721.1"/>
    </source>
</evidence>